<evidence type="ECO:0000313" key="4">
    <source>
        <dbReference type="Proteomes" id="UP000316968"/>
    </source>
</evidence>
<dbReference type="Proteomes" id="UP000316968">
    <property type="component" value="Chromosome"/>
</dbReference>
<feature type="region of interest" description="Disordered" evidence="1">
    <location>
        <begin position="1"/>
        <end position="80"/>
    </location>
</feature>
<feature type="compositionally biased region" description="Low complexity" evidence="1">
    <location>
        <begin position="10"/>
        <end position="22"/>
    </location>
</feature>
<dbReference type="EMBL" id="CP041217">
    <property type="protein sequence ID" value="QDH22454.1"/>
    <property type="molecule type" value="Genomic_DNA"/>
</dbReference>
<dbReference type="InterPro" id="IPR051044">
    <property type="entry name" value="MAG_DAG_Lipase"/>
</dbReference>
<dbReference type="SUPFAM" id="SSF53474">
    <property type="entry name" value="alpha/beta-Hydrolases"/>
    <property type="match status" value="1"/>
</dbReference>
<keyword evidence="4" id="KW-1185">Reference proteome</keyword>
<organism evidence="3 4">
    <name type="scientific">Saccharibacillus brassicae</name>
    <dbReference type="NCBI Taxonomy" id="2583377"/>
    <lineage>
        <taxon>Bacteria</taxon>
        <taxon>Bacillati</taxon>
        <taxon>Bacillota</taxon>
        <taxon>Bacilli</taxon>
        <taxon>Bacillales</taxon>
        <taxon>Paenibacillaceae</taxon>
        <taxon>Saccharibacillus</taxon>
    </lineage>
</organism>
<feature type="compositionally biased region" description="Basic and acidic residues" evidence="1">
    <location>
        <begin position="37"/>
        <end position="71"/>
    </location>
</feature>
<evidence type="ECO:0000256" key="1">
    <source>
        <dbReference type="SAM" id="MobiDB-lite"/>
    </source>
</evidence>
<dbReference type="KEGG" id="saca:FFV09_17380"/>
<evidence type="ECO:0000313" key="3">
    <source>
        <dbReference type="EMBL" id="QDH22454.1"/>
    </source>
</evidence>
<dbReference type="PANTHER" id="PTHR11614">
    <property type="entry name" value="PHOSPHOLIPASE-RELATED"/>
    <property type="match status" value="1"/>
</dbReference>
<evidence type="ECO:0000259" key="2">
    <source>
        <dbReference type="Pfam" id="PF12146"/>
    </source>
</evidence>
<dbReference type="Pfam" id="PF12146">
    <property type="entry name" value="Hydrolase_4"/>
    <property type="match status" value="1"/>
</dbReference>
<gene>
    <name evidence="3" type="ORF">FFV09_17380</name>
</gene>
<dbReference type="AlphaFoldDB" id="A0A4Y6UZ93"/>
<protein>
    <submittedName>
        <fullName evidence="3">Lysophospholipase</fullName>
    </submittedName>
</protein>
<accession>A0A4Y6UZ93</accession>
<dbReference type="InterPro" id="IPR029058">
    <property type="entry name" value="AB_hydrolase_fold"/>
</dbReference>
<name>A0A4Y6UZ93_SACBS</name>
<dbReference type="Gene3D" id="3.40.50.1820">
    <property type="entry name" value="alpha/beta hydrolase"/>
    <property type="match status" value="1"/>
</dbReference>
<dbReference type="InterPro" id="IPR022742">
    <property type="entry name" value="Hydrolase_4"/>
</dbReference>
<proteinExistence type="predicted"/>
<sequence length="385" mass="41819">MLNRLHKAAAHPAAPSKPSGAGTARIPGRSRFSAALARERRSGSESPKERERRSGGAARKREPSRERREQEAPPAPSFMLEGADGVSVCVSAWPLEHPRAVVQISHGMGENGGRYAGLAAALNAAGYAVYAGDHRGHGRTVGDTPAGPLRQGYAGPDALNGMCRDLLKVTAEIRRRHPGAPVVLLGHSMGSFLARKLMADRPAEYAGFMLTGSGGERAELPLKLGAALAAAEARLLSPAFSSPALNALVFGPFGRGFKPRRTRFDWLSRDEDAVDEFARLYGRTLFSCGFYRDFFQLLLELQQPGLAQRLDRSKPLLLCCGEFDPVGGANGLDHLRSVYEQAGLEDLECRLYPEARHELAFETNRDEVIADWIVWLDGHFPSSAR</sequence>
<dbReference type="OrthoDB" id="9806902at2"/>
<feature type="domain" description="Serine aminopeptidase S33" evidence="2">
    <location>
        <begin position="97"/>
        <end position="364"/>
    </location>
</feature>
<reference evidence="3 4" key="1">
    <citation type="submission" date="2019-06" db="EMBL/GenBank/DDBJ databases">
        <title>Saccharibacillus brassicae sp. nov., an endophytic bacterium isolated from Chinese cabbage seeds (Brassica pekinensis).</title>
        <authorList>
            <person name="Jiang L."/>
            <person name="Lee J."/>
            <person name="Kim S.W."/>
        </authorList>
    </citation>
    <scope>NUCLEOTIDE SEQUENCE [LARGE SCALE GENOMIC DNA]</scope>
    <source>
        <strain evidence="4">KCTC 43072 / ATSA2</strain>
    </source>
</reference>
<dbReference type="RefSeq" id="WP_141448996.1">
    <property type="nucleotide sequence ID" value="NZ_CP041217.1"/>
</dbReference>